<dbReference type="AlphaFoldDB" id="A0A382JCC8"/>
<dbReference type="InterPro" id="IPR015956">
    <property type="entry name" value="Peniciliin-bd_prot_C_sf"/>
</dbReference>
<protein>
    <recommendedName>
        <fullName evidence="1">Peptidase S11 D-Ala-D-Ala carboxypeptidase A C-terminal domain-containing protein</fullName>
    </recommendedName>
</protein>
<dbReference type="EMBL" id="UINC01073275">
    <property type="protein sequence ID" value="SVC09536.1"/>
    <property type="molecule type" value="Genomic_DNA"/>
</dbReference>
<evidence type="ECO:0000259" key="1">
    <source>
        <dbReference type="Pfam" id="PF07943"/>
    </source>
</evidence>
<feature type="non-terminal residue" evidence="2">
    <location>
        <position position="1"/>
    </location>
</feature>
<name>A0A382JCC8_9ZZZZ</name>
<feature type="domain" description="Peptidase S11 D-Ala-D-Ala carboxypeptidase A C-terminal" evidence="1">
    <location>
        <begin position="3"/>
        <end position="43"/>
    </location>
</feature>
<gene>
    <name evidence="2" type="ORF">METZ01_LOCUS262390</name>
</gene>
<proteinExistence type="predicted"/>
<dbReference type="InterPro" id="IPR012907">
    <property type="entry name" value="Peptidase_S11_C"/>
</dbReference>
<sequence>KIEIFEPLIAPLDSDKPIGKLSMIYNDKVLAETPLYAEKNIKEDSLWGWLYDSAVLYLRKSEN</sequence>
<evidence type="ECO:0000313" key="2">
    <source>
        <dbReference type="EMBL" id="SVC09536.1"/>
    </source>
</evidence>
<accession>A0A382JCC8</accession>
<dbReference type="Pfam" id="PF07943">
    <property type="entry name" value="PBP5_C"/>
    <property type="match status" value="1"/>
</dbReference>
<dbReference type="InterPro" id="IPR037167">
    <property type="entry name" value="Peptidase_S11_C_sf"/>
</dbReference>
<dbReference type="Gene3D" id="2.60.410.10">
    <property type="entry name" value="D-Ala-D-Ala carboxypeptidase, C-terminal domain"/>
    <property type="match status" value="1"/>
</dbReference>
<dbReference type="SUPFAM" id="SSF69189">
    <property type="entry name" value="Penicillin-binding protein associated domain"/>
    <property type="match status" value="1"/>
</dbReference>
<organism evidence="2">
    <name type="scientific">marine metagenome</name>
    <dbReference type="NCBI Taxonomy" id="408172"/>
    <lineage>
        <taxon>unclassified sequences</taxon>
        <taxon>metagenomes</taxon>
        <taxon>ecological metagenomes</taxon>
    </lineage>
</organism>
<dbReference type="GO" id="GO:0009002">
    <property type="term" value="F:serine-type D-Ala-D-Ala carboxypeptidase activity"/>
    <property type="evidence" value="ECO:0007669"/>
    <property type="project" value="InterPro"/>
</dbReference>
<reference evidence="2" key="1">
    <citation type="submission" date="2018-05" db="EMBL/GenBank/DDBJ databases">
        <authorList>
            <person name="Lanie J.A."/>
            <person name="Ng W.-L."/>
            <person name="Kazmierczak K.M."/>
            <person name="Andrzejewski T.M."/>
            <person name="Davidsen T.M."/>
            <person name="Wayne K.J."/>
            <person name="Tettelin H."/>
            <person name="Glass J.I."/>
            <person name="Rusch D."/>
            <person name="Podicherti R."/>
            <person name="Tsui H.-C.T."/>
            <person name="Winkler M.E."/>
        </authorList>
    </citation>
    <scope>NUCLEOTIDE SEQUENCE</scope>
</reference>
<dbReference type="GO" id="GO:0006508">
    <property type="term" value="P:proteolysis"/>
    <property type="evidence" value="ECO:0007669"/>
    <property type="project" value="InterPro"/>
</dbReference>